<comment type="caution">
    <text evidence="1">The sequence shown here is derived from an EMBL/GenBank/DDBJ whole genome shotgun (WGS) entry which is preliminary data.</text>
</comment>
<evidence type="ECO:0000313" key="2">
    <source>
        <dbReference type="Proteomes" id="UP001207468"/>
    </source>
</evidence>
<name>A0ACC0TV21_9AGAM</name>
<gene>
    <name evidence="1" type="ORF">F5148DRAFT_1292464</name>
</gene>
<accession>A0ACC0TV21</accession>
<sequence length="253" mass="26891">MSLFTLFAQTKSTKQTNTIVLVHGAWMDASAWNKVVPILKAQGHEVITVNLPGHGKDNTPYANIQLQTYVDAVKNAIGSGTNITLVGHSMGGIVISEVAEQIPAQIKELVYVGAFIPQNGESLLQLSGADKETHIGKYLRPDQKAGAASIAPEGIKEVFAADAPEAVVNNLVATHKADAFAPLATPVVLTEANFGQVKKAYVYTLNDQAIGYTLQQAMVKHTNVSATYALPSSHSPFFSMPGVLAAIILQEAK</sequence>
<organism evidence="1 2">
    <name type="scientific">Russula earlei</name>
    <dbReference type="NCBI Taxonomy" id="71964"/>
    <lineage>
        <taxon>Eukaryota</taxon>
        <taxon>Fungi</taxon>
        <taxon>Dikarya</taxon>
        <taxon>Basidiomycota</taxon>
        <taxon>Agaricomycotina</taxon>
        <taxon>Agaricomycetes</taxon>
        <taxon>Russulales</taxon>
        <taxon>Russulaceae</taxon>
        <taxon>Russula</taxon>
    </lineage>
</organism>
<proteinExistence type="predicted"/>
<reference evidence="1" key="1">
    <citation type="submission" date="2021-03" db="EMBL/GenBank/DDBJ databases">
        <title>Evolutionary priming and transition to the ectomycorrhizal habit in an iconic lineage of mushroom-forming fungi: is preadaptation a requirement?</title>
        <authorList>
            <consortium name="DOE Joint Genome Institute"/>
            <person name="Looney B.P."/>
            <person name="Miyauchi S."/>
            <person name="Morin E."/>
            <person name="Drula E."/>
            <person name="Courty P.E."/>
            <person name="Chicoki N."/>
            <person name="Fauchery L."/>
            <person name="Kohler A."/>
            <person name="Kuo A."/>
            <person name="LaButti K."/>
            <person name="Pangilinan J."/>
            <person name="Lipzen A."/>
            <person name="Riley R."/>
            <person name="Andreopoulos W."/>
            <person name="He G."/>
            <person name="Johnson J."/>
            <person name="Barry K.W."/>
            <person name="Grigoriev I.V."/>
            <person name="Nagy L."/>
            <person name="Hibbett D."/>
            <person name="Henrissat B."/>
            <person name="Matheny P.B."/>
            <person name="Labbe J."/>
            <person name="Martin A.F."/>
        </authorList>
    </citation>
    <scope>NUCLEOTIDE SEQUENCE</scope>
    <source>
        <strain evidence="1">BPL698</strain>
    </source>
</reference>
<protein>
    <submittedName>
        <fullName evidence="1">Esterase</fullName>
    </submittedName>
</protein>
<evidence type="ECO:0000313" key="1">
    <source>
        <dbReference type="EMBL" id="KAI9447048.1"/>
    </source>
</evidence>
<dbReference type="EMBL" id="JAGFNK010000611">
    <property type="protein sequence ID" value="KAI9447048.1"/>
    <property type="molecule type" value="Genomic_DNA"/>
</dbReference>
<keyword evidence="2" id="KW-1185">Reference proteome</keyword>
<dbReference type="Proteomes" id="UP001207468">
    <property type="component" value="Unassembled WGS sequence"/>
</dbReference>